<sequence>MHAAGVFLWGEDDAVDQGAQGVSGLSCVVGAGVVQQGRQVSHCLPVGVGDVRVERYHLCSRCVLHRFGHTGAVFLQCLQPRDDFGDVVCACLYRLHQPVYLAVQFGGLSGLAGEGGAFL</sequence>
<proteinExistence type="predicted"/>
<evidence type="ECO:0000313" key="1">
    <source>
        <dbReference type="EMBL" id="AKM09845.1"/>
    </source>
</evidence>
<evidence type="ECO:0000313" key="2">
    <source>
        <dbReference type="Proteomes" id="UP000035287"/>
    </source>
</evidence>
<organism evidence="1 2">
    <name type="scientific">Croceicoccus naphthovorans</name>
    <dbReference type="NCBI Taxonomy" id="1348774"/>
    <lineage>
        <taxon>Bacteria</taxon>
        <taxon>Pseudomonadati</taxon>
        <taxon>Pseudomonadota</taxon>
        <taxon>Alphaproteobacteria</taxon>
        <taxon>Sphingomonadales</taxon>
        <taxon>Erythrobacteraceae</taxon>
        <taxon>Croceicoccus</taxon>
    </lineage>
</organism>
<reference evidence="1 2" key="1">
    <citation type="submission" date="2015-06" db="EMBL/GenBank/DDBJ databases">
        <authorList>
            <person name="Zeng Y."/>
            <person name="Huang Y."/>
        </authorList>
    </citation>
    <scope>NUCLEOTIDE SEQUENCE [LARGE SCALE GENOMIC DNA]</scope>
    <source>
        <strain evidence="1 2">PQ-2</strain>
    </source>
</reference>
<dbReference type="PATRIC" id="fig|1348774.3.peg.1542"/>
<dbReference type="STRING" id="1348774.AB433_07385"/>
<keyword evidence="2" id="KW-1185">Reference proteome</keyword>
<dbReference type="RefSeq" id="WP_047820529.1">
    <property type="nucleotide sequence ID" value="NZ_CP011770.1"/>
</dbReference>
<dbReference type="KEGG" id="cna:AB433_07385"/>
<dbReference type="AlphaFoldDB" id="A0A0G3XE71"/>
<gene>
    <name evidence="1" type="ORF">AB433_07385</name>
</gene>
<dbReference type="EMBL" id="CP011770">
    <property type="protein sequence ID" value="AKM09845.1"/>
    <property type="molecule type" value="Genomic_DNA"/>
</dbReference>
<name>A0A0G3XE71_9SPHN</name>
<accession>A0A0G3XE71</accession>
<dbReference type="Proteomes" id="UP000035287">
    <property type="component" value="Chromosome"/>
</dbReference>
<protein>
    <submittedName>
        <fullName evidence="1">Uncharacterized protein</fullName>
    </submittedName>
</protein>